<feature type="transmembrane region" description="Helical" evidence="1">
    <location>
        <begin position="168"/>
        <end position="189"/>
    </location>
</feature>
<proteinExistence type="predicted"/>
<feature type="transmembrane region" description="Helical" evidence="1">
    <location>
        <begin position="76"/>
        <end position="95"/>
    </location>
</feature>
<feature type="transmembrane region" description="Helical" evidence="1">
    <location>
        <begin position="209"/>
        <end position="234"/>
    </location>
</feature>
<dbReference type="AlphaFoldDB" id="A0A644ZEB0"/>
<gene>
    <name evidence="2" type="ORF">SDC9_85843</name>
</gene>
<feature type="transmembrane region" description="Helical" evidence="1">
    <location>
        <begin position="116"/>
        <end position="136"/>
    </location>
</feature>
<sequence length="246" mass="27633">MDNRDKIRDDIDFIGSVMRTSKVSPDRLSGFINKIGIIMTAYAVSRIISEILYSLLKFLLLDGYFEKFTHLSTISNYVFFGINILLFGIAFFLSFKYSATIRYGGDDYEKLAVKTFLFITVTATAIILPRYILFMNINSLDIVFPTASVTLVLMTGELLHLKMLKTHSIVILGTAFTLYMIIGAFYKVNITNNGTMRWIDSDAMLKYDLLISVINTAVSSSIPAVVCLSAASVLKKEIKKECKIES</sequence>
<protein>
    <submittedName>
        <fullName evidence="2">Uncharacterized protein</fullName>
    </submittedName>
</protein>
<evidence type="ECO:0000313" key="2">
    <source>
        <dbReference type="EMBL" id="MPM39210.1"/>
    </source>
</evidence>
<feature type="transmembrane region" description="Helical" evidence="1">
    <location>
        <begin position="35"/>
        <end position="56"/>
    </location>
</feature>
<reference evidence="2" key="1">
    <citation type="submission" date="2019-08" db="EMBL/GenBank/DDBJ databases">
        <authorList>
            <person name="Kucharzyk K."/>
            <person name="Murdoch R.W."/>
            <person name="Higgins S."/>
            <person name="Loffler F."/>
        </authorList>
    </citation>
    <scope>NUCLEOTIDE SEQUENCE</scope>
</reference>
<feature type="transmembrane region" description="Helical" evidence="1">
    <location>
        <begin position="142"/>
        <end position="161"/>
    </location>
</feature>
<keyword evidence="1" id="KW-0472">Membrane</keyword>
<keyword evidence="1" id="KW-1133">Transmembrane helix</keyword>
<evidence type="ECO:0000256" key="1">
    <source>
        <dbReference type="SAM" id="Phobius"/>
    </source>
</evidence>
<dbReference type="EMBL" id="VSSQ01008562">
    <property type="protein sequence ID" value="MPM39210.1"/>
    <property type="molecule type" value="Genomic_DNA"/>
</dbReference>
<name>A0A644ZEB0_9ZZZZ</name>
<keyword evidence="1" id="KW-0812">Transmembrane</keyword>
<accession>A0A644ZEB0</accession>
<organism evidence="2">
    <name type="scientific">bioreactor metagenome</name>
    <dbReference type="NCBI Taxonomy" id="1076179"/>
    <lineage>
        <taxon>unclassified sequences</taxon>
        <taxon>metagenomes</taxon>
        <taxon>ecological metagenomes</taxon>
    </lineage>
</organism>
<comment type="caution">
    <text evidence="2">The sequence shown here is derived from an EMBL/GenBank/DDBJ whole genome shotgun (WGS) entry which is preliminary data.</text>
</comment>